<dbReference type="GO" id="GO:0005737">
    <property type="term" value="C:cytoplasm"/>
    <property type="evidence" value="ECO:0007669"/>
    <property type="project" value="TreeGrafter"/>
</dbReference>
<feature type="domain" description="AAA+ ATPase" evidence="4">
    <location>
        <begin position="503"/>
        <end position="647"/>
    </location>
</feature>
<gene>
    <name evidence="5" type="ORF">CFIMG_006422RAa</name>
</gene>
<dbReference type="Pfam" id="PF17862">
    <property type="entry name" value="AAA_lid_3"/>
    <property type="match status" value="1"/>
</dbReference>
<dbReference type="GO" id="GO:0051301">
    <property type="term" value="P:cell division"/>
    <property type="evidence" value="ECO:0007669"/>
    <property type="project" value="UniProtKB-KW"/>
</dbReference>
<accession>A0A2C5WT43</accession>
<dbReference type="InterPro" id="IPR027417">
    <property type="entry name" value="P-loop_NTPase"/>
</dbReference>
<dbReference type="STRING" id="1035309.A0A2C5WT43"/>
<dbReference type="PANTHER" id="PTHR23077">
    <property type="entry name" value="AAA-FAMILY ATPASE"/>
    <property type="match status" value="1"/>
</dbReference>
<dbReference type="InterPro" id="IPR041569">
    <property type="entry name" value="AAA_lid_3"/>
</dbReference>
<dbReference type="InterPro" id="IPR003593">
    <property type="entry name" value="AAA+_ATPase"/>
</dbReference>
<evidence type="ECO:0000256" key="3">
    <source>
        <dbReference type="ARBA" id="ARBA00023054"/>
    </source>
</evidence>
<sequence length="746" mass="81394">MALEFKVRPVHETLDNSKHTWKGVSRVYISKESFLALTSKLDGGWPCVLESIPSDDQSETKRREASLWLMPGGKNVSPNVVQMTTTFRKLCGFELGDVIQLTLTGAEKAPDADTVILKEDGEDVKPIPPKDQLAWEWLAKRFLERAGQIFPGMMVELSCVGAKKLFKAVTVNDSFESNAQFNPETTLVKIVAGDEAITDSKQTYGGDLIISDIPGYASQVETLNDFLANFYTASYIPGDAISCGFVISGGQGTGRTFILNKLAATNWGRTFRVEPADKLSAIHEVFKQARAQKPSMVLVDDFDQMISKDRSNYNSVINFFAQELDSLSAEAVATGQLPQIIVVATCLDYLIDIPTKLQKPQRFYDNVLLPAPDPKARLQILQSFNIPLNPATATSTLDHLAQRTYAFSPGDLFSLTLQAKKIHKIRLRRANQPPPTASTAVLDMVDFTEALRRVKPTAMHDINLKPPSVTWQDIGGQAHIKKTLQSLIGSVMRTSNQRVNPTIAKGVLLYGPPGCSKTLSAQALATESGFNFFSVKGAELLDKYVGESEKAVRLLFARARAASPCIIFFDEIDSLATTRGGGPGNNGGASRSQAATNVVTSLLTEMDGFESLQGVLVVGATNHPEGVDPALMRPGRFDKLLYVGPPDQCEREAIFRLHAGRMPLADSVDFAALASAADGFSGADIKGICNNAGDAVQELVDSGERPFDKAVRMEDLLAAVHAMPRSISSEMVTRYKRWAENARRRV</sequence>
<evidence type="ECO:0000256" key="1">
    <source>
        <dbReference type="ARBA" id="ARBA00022741"/>
    </source>
</evidence>
<dbReference type="OrthoDB" id="27435at2759"/>
<dbReference type="FunFam" id="3.40.50.300:FF:001025">
    <property type="entry name" value="ATPase family, AAA domain-containing 2B"/>
    <property type="match status" value="1"/>
</dbReference>
<keyword evidence="1" id="KW-0547">Nucleotide-binding</keyword>
<dbReference type="SMART" id="SM00382">
    <property type="entry name" value="AAA"/>
    <property type="match status" value="2"/>
</dbReference>
<name>A0A2C5WT43_9PEZI</name>
<dbReference type="Pfam" id="PF00004">
    <property type="entry name" value="AAA"/>
    <property type="match status" value="2"/>
</dbReference>
<dbReference type="EMBL" id="APWK03000219">
    <property type="protein sequence ID" value="PHH49327.1"/>
    <property type="molecule type" value="Genomic_DNA"/>
</dbReference>
<feature type="domain" description="AAA+ ATPase" evidence="4">
    <location>
        <begin position="243"/>
        <end position="373"/>
    </location>
</feature>
<protein>
    <submittedName>
        <fullName evidence="5">Cell division cycle protein 48-like protein</fullName>
    </submittedName>
</protein>
<dbReference type="Gene3D" id="3.40.50.300">
    <property type="entry name" value="P-loop containing nucleotide triphosphate hydrolases"/>
    <property type="match status" value="2"/>
</dbReference>
<dbReference type="InterPro" id="IPR003960">
    <property type="entry name" value="ATPase_AAA_CS"/>
</dbReference>
<dbReference type="Gene3D" id="1.10.8.60">
    <property type="match status" value="2"/>
</dbReference>
<keyword evidence="5" id="KW-0132">Cell division</keyword>
<dbReference type="SUPFAM" id="SSF52540">
    <property type="entry name" value="P-loop containing nucleoside triphosphate hydrolases"/>
    <property type="match status" value="2"/>
</dbReference>
<comment type="caution">
    <text evidence="5">The sequence shown here is derived from an EMBL/GenBank/DDBJ whole genome shotgun (WGS) entry which is preliminary data.</text>
</comment>
<evidence type="ECO:0000313" key="5">
    <source>
        <dbReference type="EMBL" id="PHH49327.1"/>
    </source>
</evidence>
<dbReference type="PANTHER" id="PTHR23077:SF27">
    <property type="entry name" value="ATPASE FAMILY GENE 2 PROTEIN HOMOLOG A"/>
    <property type="match status" value="1"/>
</dbReference>
<proteinExistence type="predicted"/>
<dbReference type="InterPro" id="IPR003959">
    <property type="entry name" value="ATPase_AAA_core"/>
</dbReference>
<dbReference type="InterPro" id="IPR050168">
    <property type="entry name" value="AAA_ATPase_domain"/>
</dbReference>
<reference evidence="5 6" key="1">
    <citation type="journal article" date="2013" name="Fungal Biol.">
        <title>Analysis of microsatellite markers in the genome of the plant pathogen Ceratocystis fimbriata.</title>
        <authorList>
            <person name="Simpson M.C."/>
            <person name="Wilken P.M."/>
            <person name="Coetzee M.P."/>
            <person name="Wingfield M.J."/>
            <person name="Wingfield B.D."/>
        </authorList>
    </citation>
    <scope>NUCLEOTIDE SEQUENCE [LARGE SCALE GENOMIC DNA]</scope>
    <source>
        <strain evidence="5 6">CBS 114723</strain>
    </source>
</reference>
<dbReference type="Proteomes" id="UP000222788">
    <property type="component" value="Unassembled WGS sequence"/>
</dbReference>
<dbReference type="GO" id="GO:0016887">
    <property type="term" value="F:ATP hydrolysis activity"/>
    <property type="evidence" value="ECO:0007669"/>
    <property type="project" value="InterPro"/>
</dbReference>
<evidence type="ECO:0000313" key="6">
    <source>
        <dbReference type="Proteomes" id="UP000222788"/>
    </source>
</evidence>
<organism evidence="5 6">
    <name type="scientific">Ceratocystis fimbriata CBS 114723</name>
    <dbReference type="NCBI Taxonomy" id="1035309"/>
    <lineage>
        <taxon>Eukaryota</taxon>
        <taxon>Fungi</taxon>
        <taxon>Dikarya</taxon>
        <taxon>Ascomycota</taxon>
        <taxon>Pezizomycotina</taxon>
        <taxon>Sordariomycetes</taxon>
        <taxon>Hypocreomycetidae</taxon>
        <taxon>Microascales</taxon>
        <taxon>Ceratocystidaceae</taxon>
        <taxon>Ceratocystis</taxon>
    </lineage>
</organism>
<keyword evidence="2" id="KW-0067">ATP-binding</keyword>
<keyword evidence="6" id="KW-1185">Reference proteome</keyword>
<evidence type="ECO:0000256" key="2">
    <source>
        <dbReference type="ARBA" id="ARBA00022840"/>
    </source>
</evidence>
<dbReference type="GO" id="GO:0005524">
    <property type="term" value="F:ATP binding"/>
    <property type="evidence" value="ECO:0007669"/>
    <property type="project" value="UniProtKB-KW"/>
</dbReference>
<evidence type="ECO:0000259" key="4">
    <source>
        <dbReference type="SMART" id="SM00382"/>
    </source>
</evidence>
<dbReference type="PROSITE" id="PS00674">
    <property type="entry name" value="AAA"/>
    <property type="match status" value="1"/>
</dbReference>
<keyword evidence="3" id="KW-0175">Coiled coil</keyword>
<keyword evidence="5" id="KW-0131">Cell cycle</keyword>
<reference evidence="5 6" key="2">
    <citation type="journal article" date="2013" name="IMA Fungus">
        <title>IMA Genome-F 1: Ceratocystis fimbriata: Draft nuclear genome sequence for the plant pathogen, Ceratocystis fimbriata.</title>
        <authorList>
            <person name="Wilken P.M."/>
            <person name="Steenkamp E.T."/>
            <person name="Wingfield M.J."/>
            <person name="de Beer Z.W."/>
            <person name="Wingfield B.D."/>
        </authorList>
    </citation>
    <scope>NUCLEOTIDE SEQUENCE [LARGE SCALE GENOMIC DNA]</scope>
    <source>
        <strain evidence="5 6">CBS 114723</strain>
    </source>
</reference>
<dbReference type="AlphaFoldDB" id="A0A2C5WT43"/>